<dbReference type="AlphaFoldDB" id="A0A134CEN9"/>
<comment type="catalytic activity">
    <reaction evidence="7">
        <text>a peptidoglycan chain = a peptidoglycan chain with N-acetyl-1,6-anhydromuramyl-[peptide] at the reducing end + a peptidoglycan chain with N-acetylglucosamine at the non-reducing end.</text>
        <dbReference type="EC" id="4.2.2.29"/>
    </reaction>
</comment>
<keyword evidence="1 7" id="KW-1003">Cell membrane</keyword>
<dbReference type="NCBIfam" id="TIGR00247">
    <property type="entry name" value="endolytic transglycosylase MltG"/>
    <property type="match status" value="1"/>
</dbReference>
<dbReference type="EMBL" id="LSDT01000044">
    <property type="protein sequence ID" value="KXB90649.1"/>
    <property type="molecule type" value="Genomic_DNA"/>
</dbReference>
<dbReference type="PANTHER" id="PTHR30518">
    <property type="entry name" value="ENDOLYTIC MUREIN TRANSGLYCOSYLASE"/>
    <property type="match status" value="1"/>
</dbReference>
<accession>A0A134CEN9</accession>
<keyword evidence="5 7" id="KW-0456">Lyase</keyword>
<organism evidence="8 9">
    <name type="scientific">Megasphaera hutchinsoni</name>
    <dbReference type="NCBI Taxonomy" id="1588748"/>
    <lineage>
        <taxon>Bacteria</taxon>
        <taxon>Bacillati</taxon>
        <taxon>Bacillota</taxon>
        <taxon>Negativicutes</taxon>
        <taxon>Veillonellales</taxon>
        <taxon>Veillonellaceae</taxon>
        <taxon>Megasphaera</taxon>
    </lineage>
</organism>
<dbReference type="Gene3D" id="3.30.1490.480">
    <property type="entry name" value="Endolytic murein transglycosylase"/>
    <property type="match status" value="1"/>
</dbReference>
<sequence length="362" mass="41889">MANAISFSEKLARTIQIMYNKLMDMRIWFKENKKIYSIGLVVLGIITVICIAFAIYFMPWSWHKNKGYFQVQDNQTAVQVAQQLYQQGYISHPRLFIFIVRITGNAHTLRAGEYFITSHMSFYAMIHKLTSGHSEAYRIVIPEGYTVRQIAKVIASKGRISEKDFLQAANQDSLLYPYMKSTRPVVFKAEGFLFPDTYDIPYHAKAKDVVQVMLKNFDRKVPSTWRSKAKKQHLTVSEWVALASLVEREARYGEDRKPIAETFHQRLKIHMKLQSDASISYAMGTHKLGYSLSELQYDSPYNTYKYEGLPPGAICNPGLPCLEAALSEKETPYVYFVADREGHNHFATTYEEHLRNIQEYLR</sequence>
<protein>
    <recommendedName>
        <fullName evidence="7">Endolytic murein transglycosylase</fullName>
        <ecNumber evidence="7">4.2.2.29</ecNumber>
    </recommendedName>
    <alternativeName>
        <fullName evidence="7">Peptidoglycan lytic transglycosylase</fullName>
    </alternativeName>
    <alternativeName>
        <fullName evidence="7">Peptidoglycan polymerization terminase</fullName>
    </alternativeName>
</protein>
<dbReference type="GO" id="GO:0071555">
    <property type="term" value="P:cell wall organization"/>
    <property type="evidence" value="ECO:0007669"/>
    <property type="project" value="UniProtKB-KW"/>
</dbReference>
<evidence type="ECO:0000313" key="9">
    <source>
        <dbReference type="Proteomes" id="UP000070160"/>
    </source>
</evidence>
<evidence type="ECO:0000256" key="6">
    <source>
        <dbReference type="ARBA" id="ARBA00023316"/>
    </source>
</evidence>
<dbReference type="Pfam" id="PF02618">
    <property type="entry name" value="YceG"/>
    <property type="match status" value="1"/>
</dbReference>
<dbReference type="HAMAP" id="MF_02065">
    <property type="entry name" value="MltG"/>
    <property type="match status" value="1"/>
</dbReference>
<comment type="function">
    <text evidence="7">Functions as a peptidoglycan terminase that cleaves nascent peptidoglycan strands endolytically to terminate their elongation.</text>
</comment>
<evidence type="ECO:0000313" key="8">
    <source>
        <dbReference type="EMBL" id="KXB90649.1"/>
    </source>
</evidence>
<dbReference type="CDD" id="cd08010">
    <property type="entry name" value="MltG_like"/>
    <property type="match status" value="1"/>
</dbReference>
<dbReference type="GO" id="GO:0009252">
    <property type="term" value="P:peptidoglycan biosynthetic process"/>
    <property type="evidence" value="ECO:0007669"/>
    <property type="project" value="UniProtKB-UniRule"/>
</dbReference>
<dbReference type="EC" id="4.2.2.29" evidence="7"/>
<reference evidence="9" key="1">
    <citation type="submission" date="2016-01" db="EMBL/GenBank/DDBJ databases">
        <authorList>
            <person name="Mitreva M."/>
            <person name="Pepin K.H."/>
            <person name="Mihindukulasuriya K.A."/>
            <person name="Fulton R."/>
            <person name="Fronick C."/>
            <person name="O'Laughlin M."/>
            <person name="Miner T."/>
            <person name="Herter B."/>
            <person name="Rosa B.A."/>
            <person name="Cordes M."/>
            <person name="Tomlinson C."/>
            <person name="Wollam A."/>
            <person name="Palsikar V.B."/>
            <person name="Mardis E.R."/>
            <person name="Wilson R.K."/>
        </authorList>
    </citation>
    <scope>NUCLEOTIDE SEQUENCE [LARGE SCALE GENOMIC DNA]</scope>
    <source>
        <strain evidence="9">KA00182</strain>
    </source>
</reference>
<keyword evidence="2 7" id="KW-0812">Transmembrane</keyword>
<evidence type="ECO:0000256" key="4">
    <source>
        <dbReference type="ARBA" id="ARBA00023136"/>
    </source>
</evidence>
<keyword evidence="3 7" id="KW-1133">Transmembrane helix</keyword>
<gene>
    <name evidence="7" type="primary">mltG</name>
    <name evidence="8" type="ORF">HMPREF3182_01073</name>
</gene>
<dbReference type="PANTHER" id="PTHR30518:SF2">
    <property type="entry name" value="ENDOLYTIC MUREIN TRANSGLYCOSYLASE"/>
    <property type="match status" value="1"/>
</dbReference>
<dbReference type="PATRIC" id="fig|1588748.3.peg.1031"/>
<feature type="site" description="Important for catalytic activity" evidence="7">
    <location>
        <position position="249"/>
    </location>
</feature>
<evidence type="ECO:0000256" key="7">
    <source>
        <dbReference type="HAMAP-Rule" id="MF_02065"/>
    </source>
</evidence>
<dbReference type="GO" id="GO:0008932">
    <property type="term" value="F:lytic endotransglycosylase activity"/>
    <property type="evidence" value="ECO:0007669"/>
    <property type="project" value="UniProtKB-UniRule"/>
</dbReference>
<dbReference type="STRING" id="1588748.HMPREF3182_01073"/>
<evidence type="ECO:0000256" key="2">
    <source>
        <dbReference type="ARBA" id="ARBA00022692"/>
    </source>
</evidence>
<proteinExistence type="inferred from homology"/>
<evidence type="ECO:0000256" key="5">
    <source>
        <dbReference type="ARBA" id="ARBA00023239"/>
    </source>
</evidence>
<feature type="transmembrane region" description="Helical" evidence="7">
    <location>
        <begin position="35"/>
        <end position="58"/>
    </location>
</feature>
<evidence type="ECO:0000256" key="1">
    <source>
        <dbReference type="ARBA" id="ARBA00022475"/>
    </source>
</evidence>
<comment type="similarity">
    <text evidence="7">Belongs to the transglycosylase MltG family.</text>
</comment>
<dbReference type="GO" id="GO:0005886">
    <property type="term" value="C:plasma membrane"/>
    <property type="evidence" value="ECO:0007669"/>
    <property type="project" value="UniProtKB-SubCell"/>
</dbReference>
<keyword evidence="4 7" id="KW-0472">Membrane</keyword>
<dbReference type="InterPro" id="IPR003770">
    <property type="entry name" value="MLTG-like"/>
</dbReference>
<evidence type="ECO:0000256" key="3">
    <source>
        <dbReference type="ARBA" id="ARBA00022989"/>
    </source>
</evidence>
<dbReference type="Proteomes" id="UP000070160">
    <property type="component" value="Unassembled WGS sequence"/>
</dbReference>
<dbReference type="Gene3D" id="3.30.160.60">
    <property type="entry name" value="Classic Zinc Finger"/>
    <property type="match status" value="1"/>
</dbReference>
<comment type="subcellular location">
    <subcellularLocation>
        <location evidence="7">Cell membrane</location>
        <topology evidence="7">Single-pass membrane protein</topology>
    </subcellularLocation>
</comment>
<comment type="caution">
    <text evidence="8">The sequence shown here is derived from an EMBL/GenBank/DDBJ whole genome shotgun (WGS) entry which is preliminary data.</text>
</comment>
<name>A0A134CEN9_9FIRM</name>
<keyword evidence="9" id="KW-1185">Reference proteome</keyword>
<keyword evidence="6 7" id="KW-0961">Cell wall biogenesis/degradation</keyword>